<protein>
    <submittedName>
        <fullName evidence="3">Uncharacterized protein</fullName>
    </submittedName>
</protein>
<evidence type="ECO:0000256" key="2">
    <source>
        <dbReference type="SAM" id="Phobius"/>
    </source>
</evidence>
<evidence type="ECO:0000256" key="1">
    <source>
        <dbReference type="SAM" id="MobiDB-lite"/>
    </source>
</evidence>
<accession>A0AA47P1L7</accession>
<keyword evidence="4" id="KW-1185">Reference proteome</keyword>
<proteinExistence type="predicted"/>
<keyword evidence="2" id="KW-0472">Membrane</keyword>
<evidence type="ECO:0000313" key="4">
    <source>
        <dbReference type="Proteomes" id="UP001174136"/>
    </source>
</evidence>
<feature type="region of interest" description="Disordered" evidence="1">
    <location>
        <begin position="99"/>
        <end position="127"/>
    </location>
</feature>
<feature type="transmembrane region" description="Helical" evidence="2">
    <location>
        <begin position="63"/>
        <end position="89"/>
    </location>
</feature>
<reference evidence="3" key="1">
    <citation type="journal article" date="2023" name="Front. Mar. Sci.">
        <title>A new Merluccius polli reference genome to investigate the effects of global change in West African waters.</title>
        <authorList>
            <person name="Mateo J.L."/>
            <person name="Blanco-Fernandez C."/>
            <person name="Garcia-Vazquez E."/>
            <person name="Machado-Schiaffino G."/>
        </authorList>
    </citation>
    <scope>NUCLEOTIDE SEQUENCE</scope>
    <source>
        <strain evidence="3">C29</strain>
        <tissue evidence="3">Fin</tissue>
    </source>
</reference>
<dbReference type="AlphaFoldDB" id="A0AA47P1L7"/>
<keyword evidence="2" id="KW-1133">Transmembrane helix</keyword>
<name>A0AA47P1L7_MERPO</name>
<dbReference type="EMBL" id="JAOPHQ010003129">
    <property type="protein sequence ID" value="KAK0144558.1"/>
    <property type="molecule type" value="Genomic_DNA"/>
</dbReference>
<sequence length="169" mass="18323">MRDSLCCSGVEMQSAALREDADSFTVSAASLPGGGGSGVYWCGVLANGTVLVKLAESYFYSSMLVYVWSIARWVVLPSVLALTFLVSWYSTRDRKGFDSTRVLEEQSPPSGRTEAPPPPRKSSSSSTSVFLARDDLVFLFLSFSSPAPAPISSFSFFLCLCFFLLFSSS</sequence>
<feature type="transmembrane region" description="Helical" evidence="2">
    <location>
        <begin position="147"/>
        <end position="166"/>
    </location>
</feature>
<evidence type="ECO:0000313" key="3">
    <source>
        <dbReference type="EMBL" id="KAK0144558.1"/>
    </source>
</evidence>
<comment type="caution">
    <text evidence="3">The sequence shown here is derived from an EMBL/GenBank/DDBJ whole genome shotgun (WGS) entry which is preliminary data.</text>
</comment>
<dbReference type="Proteomes" id="UP001174136">
    <property type="component" value="Unassembled WGS sequence"/>
</dbReference>
<gene>
    <name evidence="3" type="ORF">N1851_017065</name>
</gene>
<keyword evidence="2" id="KW-0812">Transmembrane</keyword>
<organism evidence="3 4">
    <name type="scientific">Merluccius polli</name>
    <name type="common">Benguela hake</name>
    <name type="synonym">Merluccius cadenati</name>
    <dbReference type="NCBI Taxonomy" id="89951"/>
    <lineage>
        <taxon>Eukaryota</taxon>
        <taxon>Metazoa</taxon>
        <taxon>Chordata</taxon>
        <taxon>Craniata</taxon>
        <taxon>Vertebrata</taxon>
        <taxon>Euteleostomi</taxon>
        <taxon>Actinopterygii</taxon>
        <taxon>Neopterygii</taxon>
        <taxon>Teleostei</taxon>
        <taxon>Neoteleostei</taxon>
        <taxon>Acanthomorphata</taxon>
        <taxon>Zeiogadaria</taxon>
        <taxon>Gadariae</taxon>
        <taxon>Gadiformes</taxon>
        <taxon>Gadoidei</taxon>
        <taxon>Merlucciidae</taxon>
        <taxon>Merluccius</taxon>
    </lineage>
</organism>